<gene>
    <name evidence="2" type="ORF">BDK51DRAFT_47055</name>
</gene>
<feature type="compositionally biased region" description="Basic and acidic residues" evidence="1">
    <location>
        <begin position="135"/>
        <end position="148"/>
    </location>
</feature>
<dbReference type="EMBL" id="KZ998284">
    <property type="protein sequence ID" value="RKO86339.1"/>
    <property type="molecule type" value="Genomic_DNA"/>
</dbReference>
<feature type="compositionally biased region" description="Low complexity" evidence="1">
    <location>
        <begin position="152"/>
        <end position="164"/>
    </location>
</feature>
<evidence type="ECO:0000313" key="2">
    <source>
        <dbReference type="EMBL" id="RKO86339.1"/>
    </source>
</evidence>
<feature type="region of interest" description="Disordered" evidence="1">
    <location>
        <begin position="107"/>
        <end position="174"/>
    </location>
</feature>
<organism evidence="2 3">
    <name type="scientific">Blyttiomyces helicus</name>
    <dbReference type="NCBI Taxonomy" id="388810"/>
    <lineage>
        <taxon>Eukaryota</taxon>
        <taxon>Fungi</taxon>
        <taxon>Fungi incertae sedis</taxon>
        <taxon>Chytridiomycota</taxon>
        <taxon>Chytridiomycota incertae sedis</taxon>
        <taxon>Chytridiomycetes</taxon>
        <taxon>Chytridiomycetes incertae sedis</taxon>
        <taxon>Blyttiomyces</taxon>
    </lineage>
</organism>
<keyword evidence="3" id="KW-1185">Reference proteome</keyword>
<name>A0A4P9W288_9FUNG</name>
<proteinExistence type="predicted"/>
<reference evidence="3" key="1">
    <citation type="journal article" date="2018" name="Nat. Microbiol.">
        <title>Leveraging single-cell genomics to expand the fungal tree of life.</title>
        <authorList>
            <person name="Ahrendt S.R."/>
            <person name="Quandt C.A."/>
            <person name="Ciobanu D."/>
            <person name="Clum A."/>
            <person name="Salamov A."/>
            <person name="Andreopoulos B."/>
            <person name="Cheng J.F."/>
            <person name="Woyke T."/>
            <person name="Pelin A."/>
            <person name="Henrissat B."/>
            <person name="Reynolds N.K."/>
            <person name="Benny G.L."/>
            <person name="Smith M.E."/>
            <person name="James T.Y."/>
            <person name="Grigoriev I.V."/>
        </authorList>
    </citation>
    <scope>NUCLEOTIDE SEQUENCE [LARGE SCALE GENOMIC DNA]</scope>
</reference>
<dbReference type="Proteomes" id="UP000269721">
    <property type="component" value="Unassembled WGS sequence"/>
</dbReference>
<sequence>MHLSGCWKAVFADLLFDAETVRRDLKMISRCVCALFQASEQKTSHGSKDGDSSGVRDCTAIANIMSAVVFVYAGARRPATLDNNDIDQVVHAFTPLHVRAIRSFTAIRGQPSQDRPTPGGRSDVRLQRWGVESEAPFRADQPRIRPGDEANGAGLLRAGDADAGQPRGERGSCREWTDFPIPRLEMLLRLYFSLISAETRMGNEIAA</sequence>
<evidence type="ECO:0000313" key="3">
    <source>
        <dbReference type="Proteomes" id="UP000269721"/>
    </source>
</evidence>
<dbReference type="AlphaFoldDB" id="A0A4P9W288"/>
<accession>A0A4P9W288</accession>
<protein>
    <submittedName>
        <fullName evidence="2">Uncharacterized protein</fullName>
    </submittedName>
</protein>
<evidence type="ECO:0000256" key="1">
    <source>
        <dbReference type="SAM" id="MobiDB-lite"/>
    </source>
</evidence>